<comment type="catalytic activity">
    <reaction evidence="1 9">
        <text>a 4-O-methyl-thymidine in DNA + L-cysteinyl-[protein] = a thymidine in DNA + S-methyl-L-cysteinyl-[protein]</text>
        <dbReference type="Rhea" id="RHEA:53428"/>
        <dbReference type="Rhea" id="RHEA-COMP:10131"/>
        <dbReference type="Rhea" id="RHEA-COMP:10132"/>
        <dbReference type="Rhea" id="RHEA-COMP:13555"/>
        <dbReference type="Rhea" id="RHEA-COMP:13556"/>
        <dbReference type="ChEBI" id="CHEBI:29950"/>
        <dbReference type="ChEBI" id="CHEBI:82612"/>
        <dbReference type="ChEBI" id="CHEBI:137386"/>
        <dbReference type="ChEBI" id="CHEBI:137387"/>
        <dbReference type="EC" id="2.1.1.63"/>
    </reaction>
</comment>
<dbReference type="FunFam" id="1.10.10.10:FF:000214">
    <property type="entry name" value="Methylated-DNA--protein-cysteine methyltransferase"/>
    <property type="match status" value="1"/>
</dbReference>
<name>L0RFB4_9BACT</name>
<evidence type="ECO:0000256" key="2">
    <source>
        <dbReference type="ARBA" id="ARBA00008711"/>
    </source>
</evidence>
<dbReference type="NCBIfam" id="TIGR00589">
    <property type="entry name" value="ogt"/>
    <property type="match status" value="1"/>
</dbReference>
<evidence type="ECO:0000313" key="13">
    <source>
        <dbReference type="Proteomes" id="UP000010808"/>
    </source>
</evidence>
<dbReference type="OrthoDB" id="9802228at2"/>
<evidence type="ECO:0000256" key="4">
    <source>
        <dbReference type="ARBA" id="ARBA00022603"/>
    </source>
</evidence>
<evidence type="ECO:0000256" key="9">
    <source>
        <dbReference type="HAMAP-Rule" id="MF_00772"/>
    </source>
</evidence>
<dbReference type="InterPro" id="IPR023546">
    <property type="entry name" value="MGMT"/>
</dbReference>
<dbReference type="InterPro" id="IPR014048">
    <property type="entry name" value="MethylDNA_cys_MeTrfase_DNA-bd"/>
</dbReference>
<sequence>MIGRTTVYYTTFMSPLCGITLVGNKAGLIHLHLQTGEGKKEFSIAGHWVRDDKFFIEAASQINDFCAGSRTFFKLKLNPQGTEFQKRVWEALRTIPYGETRSYKQVAEKIGNKNAGRAVGMANSKNPIPLIIPCHRVVGANGALTGFAHGLTIKQKLIELERGVMAAE</sequence>
<dbReference type="HOGENOM" id="CLU_000445_52_2_7"/>
<dbReference type="eggNOG" id="COG0350">
    <property type="taxonomic scope" value="Bacteria"/>
</dbReference>
<dbReference type="KEGG" id="dhy:DESAM_23206"/>
<proteinExistence type="inferred from homology"/>
<evidence type="ECO:0000256" key="8">
    <source>
        <dbReference type="ARBA" id="ARBA00049348"/>
    </source>
</evidence>
<comment type="function">
    <text evidence="9">Involved in the cellular defense against the biological effects of O6-methylguanine (O6-MeG) and O4-methylthymine (O4-MeT) in DNA. Repairs the methylated nucleobase in DNA by stoichiometrically transferring the methyl group to a cysteine residue in the enzyme. This is a suicide reaction: the enzyme is irreversibly inactivated.</text>
</comment>
<dbReference type="Pfam" id="PF02870">
    <property type="entry name" value="Methyltransf_1N"/>
    <property type="match status" value="1"/>
</dbReference>
<keyword evidence="13" id="KW-1185">Reference proteome</keyword>
<dbReference type="PANTHER" id="PTHR10815:SF5">
    <property type="entry name" value="METHYLATED-DNA--PROTEIN-CYSTEINE METHYLTRANSFERASE"/>
    <property type="match status" value="1"/>
</dbReference>
<comment type="similarity">
    <text evidence="2 9">Belongs to the MGMT family.</text>
</comment>
<dbReference type="InterPro" id="IPR008332">
    <property type="entry name" value="MethylG_MeTrfase_N"/>
</dbReference>
<feature type="domain" description="Methylguanine DNA methyltransferase ribonuclease-like" evidence="11">
    <location>
        <begin position="7"/>
        <end position="78"/>
    </location>
</feature>
<dbReference type="Pfam" id="PF01035">
    <property type="entry name" value="DNA_binding_1"/>
    <property type="match status" value="1"/>
</dbReference>
<dbReference type="SUPFAM" id="SSF53155">
    <property type="entry name" value="Methylated DNA-protein cysteine methyltransferase domain"/>
    <property type="match status" value="1"/>
</dbReference>
<dbReference type="HAMAP" id="MF_00772">
    <property type="entry name" value="OGT"/>
    <property type="match status" value="1"/>
</dbReference>
<keyword evidence="7 9" id="KW-0234">DNA repair</keyword>
<dbReference type="Proteomes" id="UP000010808">
    <property type="component" value="Chromosome"/>
</dbReference>
<dbReference type="GO" id="GO:0032259">
    <property type="term" value="P:methylation"/>
    <property type="evidence" value="ECO:0007669"/>
    <property type="project" value="UniProtKB-KW"/>
</dbReference>
<dbReference type="PANTHER" id="PTHR10815">
    <property type="entry name" value="METHYLATED-DNA--PROTEIN-CYSTEINE METHYLTRANSFERASE"/>
    <property type="match status" value="1"/>
</dbReference>
<keyword evidence="6 9" id="KW-0227">DNA damage</keyword>
<dbReference type="EMBL" id="FO203522">
    <property type="protein sequence ID" value="CCO25473.1"/>
    <property type="molecule type" value="Genomic_DNA"/>
</dbReference>
<comment type="catalytic activity">
    <reaction evidence="8 9">
        <text>a 6-O-methyl-2'-deoxyguanosine in DNA + L-cysteinyl-[protein] = S-methyl-L-cysteinyl-[protein] + a 2'-deoxyguanosine in DNA</text>
        <dbReference type="Rhea" id="RHEA:24000"/>
        <dbReference type="Rhea" id="RHEA-COMP:10131"/>
        <dbReference type="Rhea" id="RHEA-COMP:10132"/>
        <dbReference type="Rhea" id="RHEA-COMP:11367"/>
        <dbReference type="Rhea" id="RHEA-COMP:11368"/>
        <dbReference type="ChEBI" id="CHEBI:29950"/>
        <dbReference type="ChEBI" id="CHEBI:82612"/>
        <dbReference type="ChEBI" id="CHEBI:85445"/>
        <dbReference type="ChEBI" id="CHEBI:85448"/>
        <dbReference type="EC" id="2.1.1.63"/>
    </reaction>
</comment>
<evidence type="ECO:0000256" key="1">
    <source>
        <dbReference type="ARBA" id="ARBA00001286"/>
    </source>
</evidence>
<evidence type="ECO:0000256" key="7">
    <source>
        <dbReference type="ARBA" id="ARBA00023204"/>
    </source>
</evidence>
<dbReference type="GO" id="GO:0006307">
    <property type="term" value="P:DNA alkylation repair"/>
    <property type="evidence" value="ECO:0007669"/>
    <property type="project" value="UniProtKB-UniRule"/>
</dbReference>
<dbReference type="GO" id="GO:0003908">
    <property type="term" value="F:methylated-DNA-[protein]-cysteine S-methyltransferase activity"/>
    <property type="evidence" value="ECO:0007669"/>
    <property type="project" value="UniProtKB-UniRule"/>
</dbReference>
<gene>
    <name evidence="12" type="primary">ogt</name>
    <name evidence="12" type="ORF">DESAM_23206</name>
</gene>
<feature type="active site" description="Nucleophile; methyl group acceptor" evidence="9">
    <location>
        <position position="134"/>
    </location>
</feature>
<dbReference type="AlphaFoldDB" id="L0RFB4"/>
<dbReference type="STRING" id="1121451.DESAM_23206"/>
<evidence type="ECO:0000259" key="11">
    <source>
        <dbReference type="Pfam" id="PF02870"/>
    </source>
</evidence>
<dbReference type="Gene3D" id="3.30.160.70">
    <property type="entry name" value="Methylated DNA-protein cysteine methyltransferase domain"/>
    <property type="match status" value="1"/>
</dbReference>
<dbReference type="InterPro" id="IPR036631">
    <property type="entry name" value="MGMT_N_sf"/>
</dbReference>
<evidence type="ECO:0000256" key="6">
    <source>
        <dbReference type="ARBA" id="ARBA00022763"/>
    </source>
</evidence>
<dbReference type="CDD" id="cd06445">
    <property type="entry name" value="ATase"/>
    <property type="match status" value="1"/>
</dbReference>
<keyword evidence="5 9" id="KW-0808">Transferase</keyword>
<protein>
    <recommendedName>
        <fullName evidence="9">Methylated-DNA--protein-cysteine methyltransferase</fullName>
        <ecNumber evidence="9">2.1.1.63</ecNumber>
    </recommendedName>
    <alternativeName>
        <fullName evidence="9">6-O-methylguanine-DNA methyltransferase</fullName>
        <shortName evidence="9">MGMT</shortName>
    </alternativeName>
    <alternativeName>
        <fullName evidence="9">O-6-methylguanine-DNA-alkyltransferase</fullName>
    </alternativeName>
</protein>
<keyword evidence="3 9" id="KW-0963">Cytoplasm</keyword>
<comment type="subcellular location">
    <subcellularLocation>
        <location evidence="9">Cytoplasm</location>
    </subcellularLocation>
</comment>
<dbReference type="EC" id="2.1.1.63" evidence="9"/>
<dbReference type="PROSITE" id="PS00374">
    <property type="entry name" value="MGMT"/>
    <property type="match status" value="1"/>
</dbReference>
<dbReference type="InterPro" id="IPR036217">
    <property type="entry name" value="MethylDNA_cys_MeTrfase_DNAb"/>
</dbReference>
<keyword evidence="4 9" id="KW-0489">Methyltransferase</keyword>
<evidence type="ECO:0000259" key="10">
    <source>
        <dbReference type="Pfam" id="PF01035"/>
    </source>
</evidence>
<dbReference type="RefSeq" id="WP_015338070.1">
    <property type="nucleotide sequence ID" value="NC_020055.1"/>
</dbReference>
<evidence type="ECO:0000256" key="3">
    <source>
        <dbReference type="ARBA" id="ARBA00022490"/>
    </source>
</evidence>
<dbReference type="InterPro" id="IPR036388">
    <property type="entry name" value="WH-like_DNA-bd_sf"/>
</dbReference>
<dbReference type="Gene3D" id="1.10.10.10">
    <property type="entry name" value="Winged helix-like DNA-binding domain superfamily/Winged helix DNA-binding domain"/>
    <property type="match status" value="1"/>
</dbReference>
<evidence type="ECO:0000313" key="12">
    <source>
        <dbReference type="EMBL" id="CCO25473.1"/>
    </source>
</evidence>
<dbReference type="InterPro" id="IPR001497">
    <property type="entry name" value="MethylDNA_cys_MeTrfase_AS"/>
</dbReference>
<dbReference type="GO" id="GO:0005737">
    <property type="term" value="C:cytoplasm"/>
    <property type="evidence" value="ECO:0007669"/>
    <property type="project" value="UniProtKB-SubCell"/>
</dbReference>
<evidence type="ECO:0000256" key="5">
    <source>
        <dbReference type="ARBA" id="ARBA00022679"/>
    </source>
</evidence>
<dbReference type="PATRIC" id="fig|1121451.3.peg.3411"/>
<accession>L0RFB4</accession>
<organism evidence="12 13">
    <name type="scientific">Maridesulfovibrio hydrothermalis AM13 = DSM 14728</name>
    <dbReference type="NCBI Taxonomy" id="1121451"/>
    <lineage>
        <taxon>Bacteria</taxon>
        <taxon>Pseudomonadati</taxon>
        <taxon>Thermodesulfobacteriota</taxon>
        <taxon>Desulfovibrionia</taxon>
        <taxon>Desulfovibrionales</taxon>
        <taxon>Desulfovibrionaceae</taxon>
        <taxon>Maridesulfovibrio</taxon>
    </lineage>
</organism>
<comment type="miscellaneous">
    <text evidence="9">This enzyme catalyzes only one turnover and therefore is not strictly catalytic. According to one definition, an enzyme is a biocatalyst that acts repeatedly and over many reaction cycles.</text>
</comment>
<dbReference type="SUPFAM" id="SSF46767">
    <property type="entry name" value="Methylated DNA-protein cysteine methyltransferase, C-terminal domain"/>
    <property type="match status" value="1"/>
</dbReference>
<feature type="domain" description="Methylated-DNA-[protein]-cysteine S-methyltransferase DNA binding" evidence="10">
    <location>
        <begin position="83"/>
        <end position="162"/>
    </location>
</feature>
<reference evidence="12 13" key="1">
    <citation type="submission" date="2012-10" db="EMBL/GenBank/DDBJ databases">
        <authorList>
            <person name="Genoscope - CEA"/>
        </authorList>
    </citation>
    <scope>NUCLEOTIDE SEQUENCE [LARGE SCALE GENOMIC DNA]</scope>
    <source>
        <strain evidence="13">AM13 / DSM 14728</strain>
    </source>
</reference>